<dbReference type="OrthoDB" id="1421090at2759"/>
<evidence type="ECO:0000313" key="18">
    <source>
        <dbReference type="RefSeq" id="NP_001122147.2"/>
    </source>
</evidence>
<reference evidence="18" key="8">
    <citation type="journal article" date="2020" name="Biology">
        <title>Dietary Supplementation with Omega-6 LC-PUFA-Rich Microalgae Regulates Mucosal Immune Response and Promotes Microbial Diversity in the Zebrafish Gut.</title>
        <authorList>
            <person name="Nayak S."/>
            <person name="Al Ashhab A."/>
            <person name="Zilberg D."/>
            <person name="Khozin-Goldberg I."/>
        </authorList>
    </citation>
    <scope>NUCLEOTIDE SEQUENCE</scope>
    <source>
        <strain evidence="18">Tuebingen</strain>
    </source>
</reference>
<dbReference type="SMART" id="SM00082">
    <property type="entry name" value="LRRCT"/>
    <property type="match status" value="1"/>
</dbReference>
<dbReference type="FunFam" id="3.80.10.10:FF:002190">
    <property type="entry name" value="Toll-like receptor 22"/>
    <property type="match status" value="1"/>
</dbReference>
<evidence type="ECO:0000259" key="15">
    <source>
        <dbReference type="PROSITE" id="PS50104"/>
    </source>
</evidence>
<sequence>MKRKSRESMGTLQQITVCITICAMVSPCSTFSLTNCTISSSQKDIKTQPKVLCYKMNFFTIPRVPNNTWILDISFNSFAQIQIEDLNILLNLQYLNVSNNKISKIQDGAFGSLFNLTDLNLASNRLNAVSNGMLRGLTNLLVLRLDRNYISVIKESAFSTLHSLQVLNLSKNHLRHIDDVKPVLASLYLEELYIGSNYFNVFNSSELSTKPLSLKRLDLSNNRFAAFQLTNNIFPTLNHLDLSYCGHNGTMAWNVTEKSYLASVKTLYFMDVNMSIQTADNVLQSFNNTLNKIRLNGNVRLNKTSLLLSVCSPMLRVLRLIATKIKHLTNHMFDPCSELSELDLGGNEISNLSQSMFRGFKQLKKLQLQINKLTRVTNSFQILTSLEFIDLSRNHIHKLSCNDFANLTQVKTLYLYSNKISSIRSCLFKDLKSLEVLRLGTNNLLKIDDVFSNGPYFLKELQLSYNKLSLIKSHTFGNLPQLNNLSLEDNQISEIEGYAFGGLENLTSLFLSSNKITGKTLTTHPNVFSGMPNLQNLDLFANSISFAYDKLKYPLFKDLKNLRELSLYSQRRGIGQLPSNLLEGLSSLQMFYIGNTNLNQLNPNLFNFTPQLWFLDLSKNALREDDAIPPELFHPIPNLTKLIISRTQLRSLNFLLGANLNKLSTLRASGNEIDSVNETLIKSLPRLAVLDLQNNTFTCDCNNAFFIDWAKKNESTQVYYLSRYTCSYPRTLRGTSLAEFNTDSCTFNWDYICFVCSSILVILTLLLSFIWNFLRYQVVYTYYLFLAFLYDSRRNQSGQTFQYDAFISYNTLDEAWVMEELIPKLEGEQGWRLCLHHRDFEPGRPIIDNIVDGIYSSRKTICLITRNYLKSNWCSSEVQVASFRLFDEQKDVLILVFLEDIPTHQLSPYHRLRKLVKKRTYIRWPKPGEDNKIFWQKLKMALETKDSHKSENCIL</sequence>
<reference evidence="18" key="2">
    <citation type="journal article" date="2004" name="Mol. Immunol.">
        <title>Expression analysis of the Toll-like receptor and TIR domain adaptor families of zebrafish.</title>
        <authorList>
            <person name="Meijer A.H."/>
            <person name="Gabby Krens S.F."/>
            <person name="Medina Rodriguez I.A."/>
            <person name="He S."/>
            <person name="Bitter W."/>
            <person name="Ewa Snaar-Jagalska B."/>
            <person name="Spaink H.P."/>
        </authorList>
    </citation>
    <scope>NUCLEOTIDE SEQUENCE</scope>
    <source>
        <strain evidence="18">Tuebingen</strain>
    </source>
</reference>
<accession>A0A2R8RTN4</accession>
<keyword evidence="3" id="KW-0399">Innate immunity</keyword>
<evidence type="ECO:0000256" key="1">
    <source>
        <dbReference type="ARBA" id="ARBA00004479"/>
    </source>
</evidence>
<dbReference type="GO" id="GO:0006954">
    <property type="term" value="P:inflammatory response"/>
    <property type="evidence" value="ECO:0007669"/>
    <property type="project" value="UniProtKB-KW"/>
</dbReference>
<evidence type="ECO:0000256" key="4">
    <source>
        <dbReference type="ARBA" id="ARBA00022614"/>
    </source>
</evidence>
<feature type="transmembrane region" description="Helical" evidence="14">
    <location>
        <begin position="749"/>
        <end position="774"/>
    </location>
</feature>
<dbReference type="STRING" id="7955.ENSDARP00000152566"/>
<dbReference type="SUPFAM" id="SSF52200">
    <property type="entry name" value="Toll/Interleukin receptor TIR domain"/>
    <property type="match status" value="1"/>
</dbReference>
<dbReference type="SMR" id="A0A2R8RTN4"/>
<dbReference type="CTD" id="403135"/>
<dbReference type="ZFIN" id="ZDB-GENE-040220-5">
    <property type="gene designation" value="tlr22"/>
</dbReference>
<reference evidence="16 17" key="6">
    <citation type="journal article" date="2013" name="Nature">
        <title>The zebrafish reference genome sequence and its relationship to the human genome.</title>
        <authorList>
            <consortium name="Genome Reference Consortium Zebrafish"/>
            <person name="Howe K."/>
            <person name="Clark M.D."/>
            <person name="Torroja C.F."/>
            <person name="Torrance J."/>
            <person name="Berthelot C."/>
            <person name="Muffato M."/>
            <person name="Collins J.E."/>
            <person name="Humphray S."/>
            <person name="McLaren K."/>
            <person name="Matthews L."/>
            <person name="McLaren S."/>
            <person name="Sealy I."/>
            <person name="Caccamo M."/>
            <person name="Churcher C."/>
            <person name="Scott C."/>
            <person name="Barrett J.C."/>
            <person name="Koch R."/>
            <person name="Rauch G.J."/>
            <person name="White S."/>
            <person name="Chow W."/>
            <person name="Kilian B."/>
            <person name="Quintais L.T."/>
            <person name="Guerra-Assuncao J.A."/>
            <person name="Zhou Y."/>
            <person name="Gu Y."/>
            <person name="Yen J."/>
            <person name="Vogel J.H."/>
            <person name="Eyre T."/>
            <person name="Redmond S."/>
            <person name="Banerjee R."/>
            <person name="Chi J."/>
            <person name="Fu B."/>
            <person name="Langley E."/>
            <person name="Maguire S.F."/>
            <person name="Laird G.K."/>
            <person name="Lloyd D."/>
            <person name="Kenyon E."/>
            <person name="Donaldson S."/>
            <person name="Sehra H."/>
            <person name="Almeida-King J."/>
            <person name="Loveland J."/>
            <person name="Trevanion S."/>
            <person name="Jones M."/>
            <person name="Quail M."/>
            <person name="Willey D."/>
            <person name="Hunt A."/>
            <person name="Burton J."/>
            <person name="Sims S."/>
            <person name="McLay K."/>
            <person name="Plumb B."/>
            <person name="Davis J."/>
            <person name="Clee C."/>
            <person name="Oliver K."/>
            <person name="Clark R."/>
            <person name="Riddle C."/>
            <person name="Elliot D."/>
            <person name="Eliott D."/>
            <person name="Threadgold G."/>
            <person name="Harden G."/>
            <person name="Ware D."/>
            <person name="Begum S."/>
            <person name="Mortimore B."/>
            <person name="Mortimer B."/>
            <person name="Kerry G."/>
            <person name="Heath P."/>
            <person name="Phillimore B."/>
            <person name="Tracey A."/>
            <person name="Corby N."/>
            <person name="Dunn M."/>
            <person name="Johnson C."/>
            <person name="Wood J."/>
            <person name="Clark S."/>
            <person name="Pelan S."/>
            <person name="Griffiths G."/>
            <person name="Smith M."/>
            <person name="Glithero R."/>
            <person name="Howden P."/>
            <person name="Barker N."/>
            <person name="Lloyd C."/>
            <person name="Stevens C."/>
            <person name="Harley J."/>
            <person name="Holt K."/>
            <person name="Panagiotidis G."/>
            <person name="Lovell J."/>
            <person name="Beasley H."/>
            <person name="Henderson C."/>
            <person name="Gordon D."/>
            <person name="Auger K."/>
            <person name="Wright D."/>
            <person name="Collins J."/>
            <person name="Raisen C."/>
            <person name="Dyer L."/>
            <person name="Leung K."/>
            <person name="Robertson L."/>
            <person name="Ambridge K."/>
            <person name="Leongamornlert D."/>
            <person name="McGuire S."/>
            <person name="Gilderthorp R."/>
            <person name="Griffiths C."/>
            <person name="Manthravadi D."/>
            <person name="Nichol S."/>
            <person name="Barker G."/>
            <person name="Whitehead S."/>
            <person name="Kay M."/>
            <person name="Brown J."/>
            <person name="Murnane C."/>
            <person name="Gray E."/>
            <person name="Humphries M."/>
            <person name="Sycamore N."/>
            <person name="Barker D."/>
            <person name="Saunders D."/>
            <person name="Wallis J."/>
            <person name="Babbage A."/>
            <person name="Hammond S."/>
            <person name="Mashreghi-Mohammadi M."/>
            <person name="Barr L."/>
            <person name="Martin S."/>
            <person name="Wray P."/>
            <person name="Ellington A."/>
            <person name="Matthews N."/>
            <person name="Ellwood M."/>
            <person name="Woodmansey R."/>
            <person name="Clark G."/>
            <person name="Cooper J."/>
            <person name="Cooper J."/>
            <person name="Tromans A."/>
            <person name="Grafham D."/>
            <person name="Skuce C."/>
            <person name="Pandian R."/>
            <person name="Andrews R."/>
            <person name="Harrison E."/>
            <person name="Kimberley A."/>
            <person name="Garnett J."/>
            <person name="Fosker N."/>
            <person name="Hall R."/>
            <person name="Garner P."/>
            <person name="Kelly D."/>
            <person name="Bird C."/>
            <person name="Palmer S."/>
            <person name="Gehring I."/>
            <person name="Berger A."/>
            <person name="Dooley C.M."/>
            <person name="Ersan-Urun Z."/>
            <person name="Eser C."/>
            <person name="Geiger H."/>
            <person name="Geisler M."/>
            <person name="Karotki L."/>
            <person name="Kirn A."/>
            <person name="Konantz J."/>
            <person name="Konantz M."/>
            <person name="Oberlander M."/>
            <person name="Rudolph-Geiger S."/>
            <person name="Teucke M."/>
            <person name="Lanz C."/>
            <person name="Raddatz G."/>
            <person name="Osoegawa K."/>
            <person name="Zhu B."/>
            <person name="Rapp A."/>
            <person name="Widaa S."/>
            <person name="Langford C."/>
            <person name="Yang F."/>
            <person name="Schuster S.C."/>
            <person name="Carter N.P."/>
            <person name="Harrow J."/>
            <person name="Ning Z."/>
            <person name="Herrero J."/>
            <person name="Searle S.M."/>
            <person name="Enright A."/>
            <person name="Geisler R."/>
            <person name="Plasterk R.H."/>
            <person name="Lee C."/>
            <person name="Westerfield M."/>
            <person name="de Jong P.J."/>
            <person name="Zon L.I."/>
            <person name="Postlethwait J.H."/>
            <person name="Nusslein-Volhard C."/>
            <person name="Hubbard T.J."/>
            <person name="Roest Crollius H."/>
            <person name="Rogers J."/>
            <person name="Stemple D.L."/>
        </authorList>
    </citation>
    <scope>NUCLEOTIDE SEQUENCE [LARGE SCALE GENOMIC DNA]</scope>
    <source>
        <strain evidence="16">Tuebingen</strain>
    </source>
</reference>
<keyword evidence="17" id="KW-1185">Reference proteome</keyword>
<reference evidence="18" key="3">
    <citation type="journal article" date="2005" name="Zebrafish">
        <title>Evolution of the zebrafish model: from development to immunity and infectious disease.</title>
        <authorList>
            <person name="Phelps H.A."/>
            <person name="Neely M.N."/>
        </authorList>
    </citation>
    <scope>NUCLEOTIDE SEQUENCE</scope>
    <source>
        <strain evidence="18">Tuebingen</strain>
    </source>
</reference>
<keyword evidence="11" id="KW-0675">Receptor</keyword>
<keyword evidence="9 14" id="KW-1133">Transmembrane helix</keyword>
<dbReference type="Gene3D" id="3.80.10.10">
    <property type="entry name" value="Ribonuclease Inhibitor"/>
    <property type="match status" value="5"/>
</dbReference>
<reference evidence="18" key="10">
    <citation type="journal article" date="2021" name="Dev. Cell">
        <title>RNA-induced inflammation and migration of precursor neurons initiates neuronal circuit regeneration in zebrafish.</title>
        <authorList>
            <person name="Vandestadt C."/>
            <person name="Vanwalleghem G.C."/>
            <person name="Khabooshan M.A."/>
            <person name="Douek A.M."/>
            <person name="Castillo H.A."/>
            <person name="Li M."/>
            <person name="Schulze K."/>
            <person name="Don E."/>
            <person name="Stamatis S.A."/>
            <person name="Ratnadiwakara M."/>
            <person name="Anko M.L."/>
            <person name="Scott E.K."/>
            <person name="Kaslin J."/>
        </authorList>
    </citation>
    <scope>NUCLEOTIDE SEQUENCE</scope>
    <source>
        <strain evidence="18">Tuebingen</strain>
    </source>
</reference>
<evidence type="ECO:0000313" key="16">
    <source>
        <dbReference type="Ensembl" id="ENSDARP00000152566"/>
    </source>
</evidence>
<reference evidence="18" key="4">
    <citation type="journal article" date="2006" name="Infect. Immun.">
        <title>MyD88 innate immune function in a zebrafish embryo infection model.</title>
        <authorList>
            <person name="van der Sar A.M."/>
            <person name="Stockhammer O.W."/>
            <person name="van der Laan C."/>
            <person name="Spaink H.P."/>
            <person name="Bitter W."/>
            <person name="Meijer A.H."/>
        </authorList>
    </citation>
    <scope>NUCLEOTIDE SEQUENCE</scope>
    <source>
        <strain evidence="18">Tuebingen</strain>
    </source>
</reference>
<organism evidence="16">
    <name type="scientific">Danio rerio</name>
    <name type="common">Zebrafish</name>
    <name type="synonym">Brachydanio rerio</name>
    <dbReference type="NCBI Taxonomy" id="7955"/>
    <lineage>
        <taxon>Eukaryota</taxon>
        <taxon>Metazoa</taxon>
        <taxon>Chordata</taxon>
        <taxon>Craniata</taxon>
        <taxon>Vertebrata</taxon>
        <taxon>Euteleostomi</taxon>
        <taxon>Actinopterygii</taxon>
        <taxon>Neopterygii</taxon>
        <taxon>Teleostei</taxon>
        <taxon>Ostariophysi</taxon>
        <taxon>Cypriniformes</taxon>
        <taxon>Danionidae</taxon>
        <taxon>Danioninae</taxon>
        <taxon>Danio</taxon>
    </lineage>
</organism>
<feature type="domain" description="TIR" evidence="15">
    <location>
        <begin position="801"/>
        <end position="942"/>
    </location>
</feature>
<dbReference type="FunFam" id="3.80.10.10:FF:000914">
    <property type="entry name" value="Toll-like receptor 22"/>
    <property type="match status" value="1"/>
</dbReference>
<evidence type="ECO:0000256" key="13">
    <source>
        <dbReference type="ARBA" id="ARBA00023198"/>
    </source>
</evidence>
<comment type="subcellular location">
    <subcellularLocation>
        <location evidence="1">Membrane</location>
        <topology evidence="1">Single-pass type I membrane protein</topology>
    </subcellularLocation>
</comment>
<dbReference type="SUPFAM" id="SSF52058">
    <property type="entry name" value="L domain-like"/>
    <property type="match status" value="2"/>
</dbReference>
<dbReference type="GeneTree" id="ENSGT00940000163999"/>
<dbReference type="PANTHER" id="PTHR24365:SF522">
    <property type="entry name" value="LOW QUALITY PROTEIN: TOLL-LIKE RECEPTOR 13-RELATED"/>
    <property type="match status" value="1"/>
</dbReference>
<reference evidence="18" key="5">
    <citation type="journal article" date="2007" name="Fish Shellfish Immunol.">
        <title>Innate immune gene expression in individual zebrafish after Listonella anguillarum inoculation.</title>
        <authorList>
            <person name="Rojo I."/>
            <person name="de Ilarduya O.M."/>
            <person name="Estonba A."/>
            <person name="Pardo M.A."/>
        </authorList>
    </citation>
    <scope>NUCLEOTIDE SEQUENCE</scope>
    <source>
        <strain evidence="18">Tuebingen</strain>
    </source>
</reference>
<dbReference type="GO" id="GO:0002221">
    <property type="term" value="P:pattern recognition receptor signaling pathway"/>
    <property type="evidence" value="ECO:0000314"/>
    <property type="project" value="ZFIN"/>
</dbReference>
<dbReference type="PROSITE" id="PS50104">
    <property type="entry name" value="TIR"/>
    <property type="match status" value="1"/>
</dbReference>
<reference evidence="18" key="9">
    <citation type="journal article" date="2020" name="Proc. Natl. Acad. Sci. U.S.A.">
        <title>DNA-based fluorescent probes of NOS2 activity in live brains.</title>
        <authorList>
            <person name="Veetil A.T."/>
            <person name="Zou J."/>
            <person name="Henderson K.W."/>
            <person name="Jani M.S."/>
            <person name="Shaik S.M."/>
            <person name="Sisodia S.S."/>
            <person name="Hale M.E."/>
            <person name="Krishnan Y."/>
        </authorList>
    </citation>
    <scope>NUCLEOTIDE SEQUENCE</scope>
    <source>
        <strain evidence="18">Tuebingen</strain>
    </source>
</reference>
<dbReference type="Proteomes" id="UP000000437">
    <property type="component" value="Chromosome 21"/>
</dbReference>
<dbReference type="InterPro" id="IPR001611">
    <property type="entry name" value="Leu-rich_rpt"/>
</dbReference>
<name>A0A2R8RTN4_DANRE</name>
<proteinExistence type="inferred from homology"/>
<dbReference type="InterPro" id="IPR000483">
    <property type="entry name" value="Cys-rich_flank_reg_C"/>
</dbReference>
<keyword evidence="8" id="KW-0391">Immunity</keyword>
<dbReference type="SMART" id="SM00369">
    <property type="entry name" value="LRR_TYP"/>
    <property type="match status" value="16"/>
</dbReference>
<dbReference type="Pfam" id="PF01582">
    <property type="entry name" value="TIR"/>
    <property type="match status" value="1"/>
</dbReference>
<dbReference type="RefSeq" id="NP_001122147.2">
    <property type="nucleotide sequence ID" value="NM_001128675.2"/>
</dbReference>
<dbReference type="Gene3D" id="3.40.50.10140">
    <property type="entry name" value="Toll/interleukin-1 receptor homology (TIR) domain"/>
    <property type="match status" value="1"/>
</dbReference>
<evidence type="ECO:0000256" key="3">
    <source>
        <dbReference type="ARBA" id="ARBA00022588"/>
    </source>
</evidence>
<dbReference type="InterPro" id="IPR000157">
    <property type="entry name" value="TIR_dom"/>
</dbReference>
<dbReference type="InterPro" id="IPR003591">
    <property type="entry name" value="Leu-rich_rpt_typical-subtyp"/>
</dbReference>
<evidence type="ECO:0000256" key="6">
    <source>
        <dbReference type="ARBA" id="ARBA00022729"/>
    </source>
</evidence>
<dbReference type="GO" id="GO:0045087">
    <property type="term" value="P:innate immune response"/>
    <property type="evidence" value="ECO:0007669"/>
    <property type="project" value="UniProtKB-KW"/>
</dbReference>
<dbReference type="GeneID" id="403135"/>
<dbReference type="SMART" id="SM00255">
    <property type="entry name" value="TIR"/>
    <property type="match status" value="1"/>
</dbReference>
<evidence type="ECO:0000256" key="8">
    <source>
        <dbReference type="ARBA" id="ARBA00022859"/>
    </source>
</evidence>
<dbReference type="Pfam" id="PF13855">
    <property type="entry name" value="LRR_8"/>
    <property type="match status" value="3"/>
</dbReference>
<keyword evidence="10 14" id="KW-0472">Membrane</keyword>
<dbReference type="AGR" id="ZFIN:ZDB-GENE-040220-5"/>
<evidence type="ECO:0000256" key="11">
    <source>
        <dbReference type="ARBA" id="ARBA00023170"/>
    </source>
</evidence>
<dbReference type="InterPro" id="IPR032675">
    <property type="entry name" value="LRR_dom_sf"/>
</dbReference>
<dbReference type="Bgee" id="ENSDARG00000104045">
    <property type="expression patterns" value="Expressed in granulocyte and 10 other cell types or tissues"/>
</dbReference>
<comment type="similarity">
    <text evidence="2">Belongs to the Toll-like receptor family.</text>
</comment>
<dbReference type="Ensembl" id="ENSDART00000184100.1">
    <property type="protein sequence ID" value="ENSDARP00000152566.1"/>
    <property type="gene ID" value="ENSDARG00000104045.2"/>
</dbReference>
<dbReference type="FunFam" id="3.40.50.10140:FF:000001">
    <property type="entry name" value="Toll-like receptor 2"/>
    <property type="match status" value="1"/>
</dbReference>
<keyword evidence="12" id="KW-0325">Glycoprotein</keyword>
<keyword evidence="5 14" id="KW-0812">Transmembrane</keyword>
<dbReference type="InterPro" id="IPR035897">
    <property type="entry name" value="Toll_tir_struct_dom_sf"/>
</dbReference>
<reference evidence="18" key="12">
    <citation type="journal article" date="2021" name="Vet. Res.">
        <title>Identification and functional characterization of a fish-specific tlr19 in common carp (Cyprinus carpio L.) that recruits TRIF as an adaptor and induces ifn expression during the immune response.</title>
        <authorList>
            <person name="Shan S."/>
            <person name="Liu R."/>
            <person name="Feng H."/>
            <person name="Meng F."/>
            <person name="Aizaz M."/>
            <person name="Yang G."/>
        </authorList>
    </citation>
    <scope>NUCLEOTIDE SEQUENCE</scope>
    <source>
        <strain evidence="18">Tuebingen</strain>
    </source>
</reference>
<reference evidence="18" key="13">
    <citation type="submission" date="2025-04" db="UniProtKB">
        <authorList>
            <consortium name="RefSeq"/>
        </authorList>
    </citation>
    <scope>IDENTIFICATION</scope>
    <source>
        <strain evidence="18">Tuebingen</strain>
    </source>
</reference>
<evidence type="ECO:0000313" key="17">
    <source>
        <dbReference type="Proteomes" id="UP000000437"/>
    </source>
</evidence>
<dbReference type="PROSITE" id="PS51450">
    <property type="entry name" value="LRR"/>
    <property type="match status" value="3"/>
</dbReference>
<evidence type="ECO:0000256" key="10">
    <source>
        <dbReference type="ARBA" id="ARBA00023136"/>
    </source>
</evidence>
<dbReference type="OMA" id="FFIDWAM"/>
<dbReference type="AlphaFoldDB" id="A0A2R8RTN4"/>
<reference evidence="18" key="11">
    <citation type="journal article" date="2021" name="Dev. Comp. Immunol.">
        <title>Type I interferon-dependent response of zebrafish larvae during tilapia lake virus (TiLV) infection.</title>
        <authorList>
            <person name="Widziolek M."/>
            <person name="Janik K."/>
            <person name="Mojzesz M."/>
            <person name="Pooranachandran N."/>
            <person name="Adamek M."/>
            <person name="Pecio A."/>
            <person name="Surachetpong W."/>
            <person name="Levraud J.P."/>
            <person name="Boudinot P."/>
            <person name="Chadzinska M."/>
            <person name="Rakus K."/>
        </authorList>
    </citation>
    <scope>NUCLEOTIDE SEQUENCE</scope>
    <source>
        <strain evidence="18">Tuebingen</strain>
    </source>
</reference>
<reference evidence="18" key="1">
    <citation type="journal article" date="2004" name="Mol. Immunol.">
        <title>Toll-like receptor gene family and TIR-domain adapters in Danio rerio.</title>
        <authorList>
            <person name="Jault C."/>
            <person name="Pichon L."/>
            <person name="Chluba J."/>
        </authorList>
    </citation>
    <scope>NUCLEOTIDE SEQUENCE</scope>
    <source>
        <strain evidence="18">Tuebingen</strain>
    </source>
</reference>
<evidence type="ECO:0000256" key="2">
    <source>
        <dbReference type="ARBA" id="ARBA00009634"/>
    </source>
</evidence>
<gene>
    <name evidence="16 18 19" type="primary">tlr22</name>
    <name evidence="18" type="synonym">TLR21.2</name>
</gene>
<evidence type="ECO:0000256" key="7">
    <source>
        <dbReference type="ARBA" id="ARBA00022737"/>
    </source>
</evidence>
<evidence type="ECO:0000256" key="14">
    <source>
        <dbReference type="SAM" id="Phobius"/>
    </source>
</evidence>
<dbReference type="PANTHER" id="PTHR24365">
    <property type="entry name" value="TOLL-LIKE RECEPTOR"/>
    <property type="match status" value="1"/>
</dbReference>
<dbReference type="KEGG" id="dre:403135"/>
<dbReference type="EMBL" id="LO018189">
    <property type="status" value="NOT_ANNOTATED_CDS"/>
    <property type="molecule type" value="Genomic_DNA"/>
</dbReference>
<keyword evidence="6" id="KW-0732">Signal</keyword>
<dbReference type="GO" id="GO:0009617">
    <property type="term" value="P:response to bacterium"/>
    <property type="evidence" value="ECO:0000314"/>
    <property type="project" value="ZFIN"/>
</dbReference>
<dbReference type="GO" id="GO:0016020">
    <property type="term" value="C:membrane"/>
    <property type="evidence" value="ECO:0007669"/>
    <property type="project" value="UniProtKB-SubCell"/>
</dbReference>
<dbReference type="SMART" id="SM00365">
    <property type="entry name" value="LRR_SD22"/>
    <property type="match status" value="8"/>
</dbReference>
<keyword evidence="13" id="KW-0395">Inflammatory response</keyword>
<evidence type="ECO:0000256" key="9">
    <source>
        <dbReference type="ARBA" id="ARBA00022989"/>
    </source>
</evidence>
<accession>A0A8M1NI97</accession>
<keyword evidence="4" id="KW-0433">Leucine-rich repeat</keyword>
<keyword evidence="7" id="KW-0677">Repeat</keyword>
<protein>
    <submittedName>
        <fullName evidence="16 18">Toll-like receptor 22</fullName>
    </submittedName>
</protein>
<evidence type="ECO:0000256" key="12">
    <source>
        <dbReference type="ARBA" id="ARBA00023180"/>
    </source>
</evidence>
<reference evidence="16" key="7">
    <citation type="submission" date="2018-04" db="UniProtKB">
        <authorList>
            <consortium name="Ensembl"/>
        </authorList>
    </citation>
    <scope>IDENTIFICATION</scope>
    <source>
        <strain evidence="16">Tuebingen</strain>
    </source>
</reference>
<evidence type="ECO:0000313" key="19">
    <source>
        <dbReference type="ZFIN" id="ZDB-GENE-040220-5"/>
    </source>
</evidence>
<evidence type="ECO:0000256" key="5">
    <source>
        <dbReference type="ARBA" id="ARBA00022692"/>
    </source>
</evidence>